<feature type="compositionally biased region" description="Basic residues" evidence="1">
    <location>
        <begin position="21"/>
        <end position="32"/>
    </location>
</feature>
<proteinExistence type="predicted"/>
<evidence type="ECO:0000313" key="3">
    <source>
        <dbReference type="Proteomes" id="UP001333996"/>
    </source>
</evidence>
<gene>
    <name evidence="2" type="ORF">VXC91_35280</name>
</gene>
<reference evidence="2" key="1">
    <citation type="submission" date="2024-01" db="EMBL/GenBank/DDBJ databases">
        <title>First draft genome sequence data of TA4-1, the type strain of Gram-positive actinobacterium Streptomyces chiangmaiensis.</title>
        <authorList>
            <person name="Yasawong M."/>
            <person name="Nantapong N."/>
        </authorList>
    </citation>
    <scope>NUCLEOTIDE SEQUENCE</scope>
    <source>
        <strain evidence="2">TA4-1</strain>
    </source>
</reference>
<sequence>NSESPVSLEVRGSFVSPCRPATRRNKVPRHRPTTTEVRDTHAQPPPRRVTATPRHGRTAEHLGRGPRRHRGILAAAM</sequence>
<evidence type="ECO:0000313" key="2">
    <source>
        <dbReference type="EMBL" id="MED7827052.1"/>
    </source>
</evidence>
<dbReference type="EMBL" id="JAYWVC010000200">
    <property type="protein sequence ID" value="MED7827052.1"/>
    <property type="molecule type" value="Genomic_DNA"/>
</dbReference>
<protein>
    <submittedName>
        <fullName evidence="2">Uncharacterized protein</fullName>
    </submittedName>
</protein>
<keyword evidence="3" id="KW-1185">Reference proteome</keyword>
<dbReference type="RefSeq" id="WP_329511439.1">
    <property type="nucleotide sequence ID" value="NZ_JAYWVC010000200.1"/>
</dbReference>
<evidence type="ECO:0000256" key="1">
    <source>
        <dbReference type="SAM" id="MobiDB-lite"/>
    </source>
</evidence>
<accession>A0ABU7FSH7</accession>
<feature type="non-terminal residue" evidence="2">
    <location>
        <position position="1"/>
    </location>
</feature>
<dbReference type="Proteomes" id="UP001333996">
    <property type="component" value="Unassembled WGS sequence"/>
</dbReference>
<organism evidence="2 3">
    <name type="scientific">Streptomyces chiangmaiensis</name>
    <dbReference type="NCBI Taxonomy" id="766497"/>
    <lineage>
        <taxon>Bacteria</taxon>
        <taxon>Bacillati</taxon>
        <taxon>Actinomycetota</taxon>
        <taxon>Actinomycetes</taxon>
        <taxon>Kitasatosporales</taxon>
        <taxon>Streptomycetaceae</taxon>
        <taxon>Streptomyces</taxon>
    </lineage>
</organism>
<feature type="region of interest" description="Disordered" evidence="1">
    <location>
        <begin position="1"/>
        <end position="77"/>
    </location>
</feature>
<name>A0ABU7FSH7_9ACTN</name>
<comment type="caution">
    <text evidence="2">The sequence shown here is derived from an EMBL/GenBank/DDBJ whole genome shotgun (WGS) entry which is preliminary data.</text>
</comment>